<gene>
    <name evidence="1" type="ORF">PGLA1383_LOCUS51682</name>
</gene>
<comment type="caution">
    <text evidence="1">The sequence shown here is derived from an EMBL/GenBank/DDBJ whole genome shotgun (WGS) entry which is preliminary data.</text>
</comment>
<proteinExistence type="predicted"/>
<evidence type="ECO:0000313" key="2">
    <source>
        <dbReference type="Proteomes" id="UP000654075"/>
    </source>
</evidence>
<protein>
    <submittedName>
        <fullName evidence="1">Uncharacterized protein</fullName>
    </submittedName>
</protein>
<dbReference type="EMBL" id="CAJNNV010031424">
    <property type="protein sequence ID" value="CAE8636179.1"/>
    <property type="molecule type" value="Genomic_DNA"/>
</dbReference>
<accession>A0A813HE22</accession>
<organism evidence="1 2">
    <name type="scientific">Polarella glacialis</name>
    <name type="common">Dinoflagellate</name>
    <dbReference type="NCBI Taxonomy" id="89957"/>
    <lineage>
        <taxon>Eukaryota</taxon>
        <taxon>Sar</taxon>
        <taxon>Alveolata</taxon>
        <taxon>Dinophyceae</taxon>
        <taxon>Suessiales</taxon>
        <taxon>Suessiaceae</taxon>
        <taxon>Polarella</taxon>
    </lineage>
</organism>
<dbReference type="Proteomes" id="UP000654075">
    <property type="component" value="Unassembled WGS sequence"/>
</dbReference>
<name>A0A813HE22_POLGL</name>
<feature type="non-terminal residue" evidence="1">
    <location>
        <position position="178"/>
    </location>
</feature>
<evidence type="ECO:0000313" key="1">
    <source>
        <dbReference type="EMBL" id="CAE8636179.1"/>
    </source>
</evidence>
<reference evidence="1" key="1">
    <citation type="submission" date="2021-02" db="EMBL/GenBank/DDBJ databases">
        <authorList>
            <person name="Dougan E. K."/>
            <person name="Rhodes N."/>
            <person name="Thang M."/>
            <person name="Chan C."/>
        </authorList>
    </citation>
    <scope>NUCLEOTIDE SEQUENCE</scope>
</reference>
<sequence length="178" mass="19396">GALLFEVCGKAGEVNAAVTLLAYAPTLAVGDWSNSKVVTGRDFRLGEEELQSHFGVLRISAHAGCGSASELGGGREAEQVLELSALLDDVETQVTVVAHCAERCHLLDRLAVSFREVYARIPIIATCECAEEEAGCAFLRLGAHRKAACKRSWNDRRIRPVRLWPLARENTFGRNGEF</sequence>
<dbReference type="OrthoDB" id="10647397at2759"/>
<dbReference type="AlphaFoldDB" id="A0A813HE22"/>
<keyword evidence="2" id="KW-1185">Reference proteome</keyword>